<dbReference type="Gene3D" id="2.60.120.620">
    <property type="entry name" value="q2cbj1_9rhob like domain"/>
    <property type="match status" value="1"/>
</dbReference>
<dbReference type="PROSITE" id="PS51471">
    <property type="entry name" value="FE2OG_OXY"/>
    <property type="match status" value="1"/>
</dbReference>
<keyword evidence="4" id="KW-0862">Zinc</keyword>
<keyword evidence="2" id="KW-0479">Metal-binding</keyword>
<evidence type="ECO:0000256" key="1">
    <source>
        <dbReference type="ARBA" id="ARBA00001961"/>
    </source>
</evidence>
<evidence type="ECO:0000259" key="10">
    <source>
        <dbReference type="PROSITE" id="PS50865"/>
    </source>
</evidence>
<feature type="domain" description="MYND-type" evidence="10">
    <location>
        <begin position="8"/>
        <end position="45"/>
    </location>
</feature>
<dbReference type="PROSITE" id="PS50865">
    <property type="entry name" value="ZF_MYND_2"/>
    <property type="match status" value="1"/>
</dbReference>
<comment type="cofactor">
    <cofactor evidence="1">
        <name>L-ascorbate</name>
        <dbReference type="ChEBI" id="CHEBI:38290"/>
    </cofactor>
</comment>
<evidence type="ECO:0000256" key="8">
    <source>
        <dbReference type="ARBA" id="ARBA00023004"/>
    </source>
</evidence>
<dbReference type="PROSITE" id="PS01360">
    <property type="entry name" value="ZF_MYND_1"/>
    <property type="match status" value="1"/>
</dbReference>
<keyword evidence="7" id="KW-0560">Oxidoreductase</keyword>
<proteinExistence type="predicted"/>
<dbReference type="InterPro" id="IPR044862">
    <property type="entry name" value="Pro_4_hyd_alph_FE2OG_OXY"/>
</dbReference>
<evidence type="ECO:0000313" key="13">
    <source>
        <dbReference type="EMBL" id="CAE8634621.1"/>
    </source>
</evidence>
<dbReference type="GO" id="GO:0031543">
    <property type="term" value="F:peptidyl-proline dioxygenase activity"/>
    <property type="evidence" value="ECO:0007669"/>
    <property type="project" value="TreeGrafter"/>
</dbReference>
<evidence type="ECO:0000313" key="14">
    <source>
        <dbReference type="Proteomes" id="UP000654075"/>
    </source>
</evidence>
<evidence type="ECO:0000259" key="11">
    <source>
        <dbReference type="PROSITE" id="PS51471"/>
    </source>
</evidence>
<dbReference type="SUPFAM" id="SSF144232">
    <property type="entry name" value="HIT/MYND zinc finger-like"/>
    <property type="match status" value="1"/>
</dbReference>
<evidence type="ECO:0000256" key="9">
    <source>
        <dbReference type="PROSITE-ProRule" id="PRU00134"/>
    </source>
</evidence>
<feature type="domain" description="Fe2OG dioxygenase" evidence="11">
    <location>
        <begin position="215"/>
        <end position="338"/>
    </location>
</feature>
<dbReference type="OrthoDB" id="433328at2759"/>
<dbReference type="PANTHER" id="PTHR12907">
    <property type="entry name" value="EGL NINE HOMOLOG-RELATED"/>
    <property type="match status" value="1"/>
</dbReference>
<sequence>MTGSLGTCRVCSQREALALCSRCREVGYCGPDCQREDWPSHKASCNQATKLLGKPTGPVAATPSPVQCETGGLHVVSPSKSLSGTPGTPAGFDVVLHGQRSIENAQMVIDKLKERGVCVVKAGADRSFQRAVHMESEALRSSRKFGEAKKGQPVVPGSDQIRFDARDDKVVWLSSSWIEANEKKARALKVLDDQLADFGWGLKQMLEDQLGLTLSKRSPGMLSCYDGGAVPGAKYDFHIDNPYQTQMEVPDDGRRLTLIYYISDGQWDVQKDGGGLQVCLSDPRRAPRTTAEAKTSELLTVAPECDTIVAFFSHTMYHAVLPLSSSRRRFALSTWFSCK</sequence>
<dbReference type="PANTHER" id="PTHR12907:SF26">
    <property type="entry name" value="HIF PROLYL HYDROXYLASE, ISOFORM C"/>
    <property type="match status" value="1"/>
</dbReference>
<keyword evidence="6" id="KW-0223">Dioxygenase</keyword>
<dbReference type="EMBL" id="CAJNNV010008986">
    <property type="protein sequence ID" value="CAE8596872.1"/>
    <property type="molecule type" value="Genomic_DNA"/>
</dbReference>
<evidence type="ECO:0000256" key="2">
    <source>
        <dbReference type="ARBA" id="ARBA00022723"/>
    </source>
</evidence>
<organism evidence="13 14">
    <name type="scientific">Polarella glacialis</name>
    <name type="common">Dinoflagellate</name>
    <dbReference type="NCBI Taxonomy" id="89957"/>
    <lineage>
        <taxon>Eukaryota</taxon>
        <taxon>Sar</taxon>
        <taxon>Alveolata</taxon>
        <taxon>Dinophyceae</taxon>
        <taxon>Suessiales</taxon>
        <taxon>Suessiaceae</taxon>
        <taxon>Polarella</taxon>
    </lineage>
</organism>
<name>A0A813HAD4_POLGL</name>
<dbReference type="InterPro" id="IPR002893">
    <property type="entry name" value="Znf_MYND"/>
</dbReference>
<dbReference type="Pfam" id="PF01753">
    <property type="entry name" value="zf-MYND"/>
    <property type="match status" value="1"/>
</dbReference>
<reference evidence="13" key="1">
    <citation type="submission" date="2021-02" db="EMBL/GenBank/DDBJ databases">
        <authorList>
            <person name="Dougan E. K."/>
            <person name="Rhodes N."/>
            <person name="Thang M."/>
            <person name="Chan C."/>
        </authorList>
    </citation>
    <scope>NUCLEOTIDE SEQUENCE</scope>
</reference>
<evidence type="ECO:0000256" key="6">
    <source>
        <dbReference type="ARBA" id="ARBA00022964"/>
    </source>
</evidence>
<keyword evidence="3 9" id="KW-0863">Zinc-finger</keyword>
<dbReference type="GO" id="GO:0008198">
    <property type="term" value="F:ferrous iron binding"/>
    <property type="evidence" value="ECO:0007669"/>
    <property type="project" value="TreeGrafter"/>
</dbReference>
<dbReference type="GO" id="GO:0031418">
    <property type="term" value="F:L-ascorbic acid binding"/>
    <property type="evidence" value="ECO:0007669"/>
    <property type="project" value="UniProtKB-KW"/>
</dbReference>
<dbReference type="InterPro" id="IPR051559">
    <property type="entry name" value="HIF_prolyl_hydroxylases"/>
</dbReference>
<dbReference type="SMART" id="SM00702">
    <property type="entry name" value="P4Hc"/>
    <property type="match status" value="1"/>
</dbReference>
<keyword evidence="8" id="KW-0408">Iron</keyword>
<evidence type="ECO:0000256" key="3">
    <source>
        <dbReference type="ARBA" id="ARBA00022771"/>
    </source>
</evidence>
<accession>A0A813HAD4</accession>
<dbReference type="GO" id="GO:0071456">
    <property type="term" value="P:cellular response to hypoxia"/>
    <property type="evidence" value="ECO:0007669"/>
    <property type="project" value="TreeGrafter"/>
</dbReference>
<dbReference type="InterPro" id="IPR005123">
    <property type="entry name" value="Oxoglu/Fe-dep_dioxygenase_dom"/>
</dbReference>
<dbReference type="GO" id="GO:0008270">
    <property type="term" value="F:zinc ion binding"/>
    <property type="evidence" value="ECO:0007669"/>
    <property type="project" value="UniProtKB-KW"/>
</dbReference>
<gene>
    <name evidence="12" type="ORF">PGLA1383_LOCUS15330</name>
    <name evidence="13" type="ORF">PGLA1383_LOCUS50269</name>
</gene>
<evidence type="ECO:0000313" key="12">
    <source>
        <dbReference type="EMBL" id="CAE8596872.1"/>
    </source>
</evidence>
<protein>
    <recommendedName>
        <fullName evidence="15">MYND-type domain-containing protein</fullName>
    </recommendedName>
</protein>
<dbReference type="Proteomes" id="UP000654075">
    <property type="component" value="Unassembled WGS sequence"/>
</dbReference>
<dbReference type="Gene3D" id="6.10.140.2220">
    <property type="match status" value="1"/>
</dbReference>
<dbReference type="AlphaFoldDB" id="A0A813HAD4"/>
<keyword evidence="5" id="KW-0847">Vitamin C</keyword>
<comment type="caution">
    <text evidence="13">The sequence shown here is derived from an EMBL/GenBank/DDBJ whole genome shotgun (WGS) entry which is preliminary data.</text>
</comment>
<evidence type="ECO:0000256" key="5">
    <source>
        <dbReference type="ARBA" id="ARBA00022896"/>
    </source>
</evidence>
<evidence type="ECO:0008006" key="15">
    <source>
        <dbReference type="Google" id="ProtNLM"/>
    </source>
</evidence>
<evidence type="ECO:0000256" key="7">
    <source>
        <dbReference type="ARBA" id="ARBA00023002"/>
    </source>
</evidence>
<dbReference type="Pfam" id="PF13640">
    <property type="entry name" value="2OG-FeII_Oxy_3"/>
    <property type="match status" value="1"/>
</dbReference>
<keyword evidence="14" id="KW-1185">Reference proteome</keyword>
<evidence type="ECO:0000256" key="4">
    <source>
        <dbReference type="ARBA" id="ARBA00022833"/>
    </source>
</evidence>
<dbReference type="EMBL" id="CAJNNV010031088">
    <property type="protein sequence ID" value="CAE8634621.1"/>
    <property type="molecule type" value="Genomic_DNA"/>
</dbReference>
<dbReference type="InterPro" id="IPR006620">
    <property type="entry name" value="Pro_4_hyd_alph"/>
</dbReference>